<dbReference type="Pfam" id="PF00583">
    <property type="entry name" value="Acetyltransf_1"/>
    <property type="match status" value="1"/>
</dbReference>
<dbReference type="PROSITE" id="PS51186">
    <property type="entry name" value="GNAT"/>
    <property type="match status" value="1"/>
</dbReference>
<name>A0A2T5IBS1_9LACT</name>
<dbReference type="Proteomes" id="UP000244161">
    <property type="component" value="Unassembled WGS sequence"/>
</dbReference>
<dbReference type="RefSeq" id="WP_108033628.1">
    <property type="nucleotide sequence ID" value="NZ_QAOM01000023.1"/>
</dbReference>
<dbReference type="PANTHER" id="PTHR43415">
    <property type="entry name" value="SPERMIDINE N(1)-ACETYLTRANSFERASE"/>
    <property type="match status" value="1"/>
</dbReference>
<proteinExistence type="predicted"/>
<feature type="domain" description="N-acetyltransferase" evidence="1">
    <location>
        <begin position="10"/>
        <end position="177"/>
    </location>
</feature>
<evidence type="ECO:0000259" key="1">
    <source>
        <dbReference type="PROSITE" id="PS51186"/>
    </source>
</evidence>
<dbReference type="Gene3D" id="3.40.630.30">
    <property type="match status" value="1"/>
</dbReference>
<dbReference type="InterPro" id="IPR016181">
    <property type="entry name" value="Acyl_CoA_acyltransferase"/>
</dbReference>
<dbReference type="GO" id="GO:0016747">
    <property type="term" value="F:acyltransferase activity, transferring groups other than amino-acyl groups"/>
    <property type="evidence" value="ECO:0007669"/>
    <property type="project" value="InterPro"/>
</dbReference>
<dbReference type="CDD" id="cd04301">
    <property type="entry name" value="NAT_SF"/>
    <property type="match status" value="1"/>
</dbReference>
<dbReference type="InterPro" id="IPR000182">
    <property type="entry name" value="GNAT_dom"/>
</dbReference>
<dbReference type="EMBL" id="QAOM01000023">
    <property type="protein sequence ID" value="PTQ81270.1"/>
    <property type="molecule type" value="Genomic_DNA"/>
</dbReference>
<reference evidence="2 3" key="1">
    <citation type="submission" date="2018-04" db="EMBL/GenBank/DDBJ databases">
        <title>Genomic Encyclopedia of Archaeal and Bacterial Type Strains, Phase II (KMG-II): from individual species to whole genera.</title>
        <authorList>
            <person name="Goeker M."/>
        </authorList>
    </citation>
    <scope>NUCLEOTIDE SEQUENCE [LARGE SCALE GENOMIC DNA]</scope>
    <source>
        <strain evidence="2 3">DSM 18806</strain>
    </source>
</reference>
<gene>
    <name evidence="2" type="ORF">C8U37_12334</name>
</gene>
<dbReference type="OrthoDB" id="948250at2"/>
<dbReference type="PANTHER" id="PTHR43415:SF3">
    <property type="entry name" value="GNAT-FAMILY ACETYLTRANSFERASE"/>
    <property type="match status" value="1"/>
</dbReference>
<evidence type="ECO:0000313" key="2">
    <source>
        <dbReference type="EMBL" id="PTQ81270.1"/>
    </source>
</evidence>
<sequence>MRKKREKVEIMIREAIPADAKDIIAFSKKTGAETPYLAYGAEGLELSEAFEELYLEDLMEKDNNVMLIATINNKQLIGLASVGATDKPKLRHVGEVGITVEKDYWGFGIGSVLMEEIETWAIESGVIRRLELTVHGENERAIHLYEKMGYQQEAVMPRAMLIDGEFIDGVLMSLMID</sequence>
<organism evidence="2 3">
    <name type="scientific">Trichococcus patagoniensis</name>
    <dbReference type="NCBI Taxonomy" id="382641"/>
    <lineage>
        <taxon>Bacteria</taxon>
        <taxon>Bacillati</taxon>
        <taxon>Bacillota</taxon>
        <taxon>Bacilli</taxon>
        <taxon>Lactobacillales</taxon>
        <taxon>Carnobacteriaceae</taxon>
        <taxon>Trichococcus</taxon>
    </lineage>
</organism>
<protein>
    <submittedName>
        <fullName evidence="2">RimJ/RimL family protein N-acetyltransferase</fullName>
    </submittedName>
</protein>
<comment type="caution">
    <text evidence="2">The sequence shown here is derived from an EMBL/GenBank/DDBJ whole genome shotgun (WGS) entry which is preliminary data.</text>
</comment>
<dbReference type="AlphaFoldDB" id="A0A2T5IBS1"/>
<dbReference type="SUPFAM" id="SSF55729">
    <property type="entry name" value="Acyl-CoA N-acyltransferases (Nat)"/>
    <property type="match status" value="1"/>
</dbReference>
<keyword evidence="3" id="KW-1185">Reference proteome</keyword>
<accession>A0A2T5IBS1</accession>
<keyword evidence="2" id="KW-0808">Transferase</keyword>
<evidence type="ECO:0000313" key="3">
    <source>
        <dbReference type="Proteomes" id="UP000244161"/>
    </source>
</evidence>